<proteinExistence type="predicted"/>
<dbReference type="GeneID" id="26736920"/>
<organism evidence="2 3">
    <name type="scientific">Methanobrevibacter millerae</name>
    <dbReference type="NCBI Taxonomy" id="230361"/>
    <lineage>
        <taxon>Archaea</taxon>
        <taxon>Methanobacteriati</taxon>
        <taxon>Methanobacteriota</taxon>
        <taxon>Methanomada group</taxon>
        <taxon>Methanobacteria</taxon>
        <taxon>Methanobacteriales</taxon>
        <taxon>Methanobacteriaceae</taxon>
        <taxon>Methanobrevibacter</taxon>
    </lineage>
</organism>
<dbReference type="SUPFAM" id="SSF53756">
    <property type="entry name" value="UDP-Glycosyltransferase/glycogen phosphorylase"/>
    <property type="match status" value="1"/>
</dbReference>
<dbReference type="AlphaFoldDB" id="A0A0U3CZL6"/>
<dbReference type="RefSeq" id="WP_058739950.1">
    <property type="nucleotide sequence ID" value="NZ_CP011266.1"/>
</dbReference>
<accession>A0A0U3CZL6</accession>
<dbReference type="EMBL" id="CP011266">
    <property type="protein sequence ID" value="ALT69732.1"/>
    <property type="molecule type" value="Genomic_DNA"/>
</dbReference>
<evidence type="ECO:0000313" key="2">
    <source>
        <dbReference type="EMBL" id="ALT69732.1"/>
    </source>
</evidence>
<name>A0A0U3CZL6_9EURY</name>
<dbReference type="OrthoDB" id="132546at2157"/>
<dbReference type="KEGG" id="mmil:sm9_1966"/>
<keyword evidence="2" id="KW-0808">Transferase</keyword>
<protein>
    <submittedName>
        <fullName evidence="2">Glycosyl transferase GT4 family</fullName>
    </submittedName>
</protein>
<dbReference type="GO" id="GO:0016757">
    <property type="term" value="F:glycosyltransferase activity"/>
    <property type="evidence" value="ECO:0007669"/>
    <property type="project" value="InterPro"/>
</dbReference>
<gene>
    <name evidence="2" type="ORF">sm9_1966</name>
</gene>
<sequence>MFKYLNKYTNTKTEYELNRIGVFIKDYSVSADIRLLYIFNEISKKYGYSFNIIEGKDLLAVEKDLLNNEFFFDTIIIQRNALDQNTDVKSNLFDLIVKYSKKNKIKIVYEIDDDLLNIDKSNPGYQYYMSIKSKMEYLIKNSDVVTVSTKTLQKTLYPLNKNIIVIPNRLIDSWFDFVPSKKFKNKNQIIIGYMGTIYHSWDLPLLETAINNVKKYFLKKNKEVVFELVGGTDQELKWAKKIDVPPKNNRYIKFVPWLKSIVNWDIAVAPLEESAINYNKSELKYLEYTGLNVPGIYSAIGPYKEKVVHKNTGLLIKNNTPEEWERNIIRLIEDKELQKNILKNSKKDIEDNYLINFSINQWMDILTEDYNIKKDSSNKYQSTIQNIKNKYLNTNEKLKILEITHQNNQINPSQILTKENWKYEKIFFENDIENNHIMYLDKLKTIENNSVDIIISLEFFKIIPFFGY</sequence>
<evidence type="ECO:0000259" key="1">
    <source>
        <dbReference type="Pfam" id="PF00534"/>
    </source>
</evidence>
<dbReference type="PATRIC" id="fig|230361.4.peg.2030"/>
<dbReference type="Proteomes" id="UP000067738">
    <property type="component" value="Chromosome"/>
</dbReference>
<keyword evidence="3" id="KW-1185">Reference proteome</keyword>
<feature type="domain" description="Glycosyl transferase family 1" evidence="1">
    <location>
        <begin position="180"/>
        <end position="347"/>
    </location>
</feature>
<dbReference type="PANTHER" id="PTHR12526">
    <property type="entry name" value="GLYCOSYLTRANSFERASE"/>
    <property type="match status" value="1"/>
</dbReference>
<evidence type="ECO:0000313" key="3">
    <source>
        <dbReference type="Proteomes" id="UP000067738"/>
    </source>
</evidence>
<dbReference type="Pfam" id="PF00534">
    <property type="entry name" value="Glycos_transf_1"/>
    <property type="match status" value="1"/>
</dbReference>
<dbReference type="Gene3D" id="3.40.50.2000">
    <property type="entry name" value="Glycogen Phosphorylase B"/>
    <property type="match status" value="2"/>
</dbReference>
<dbReference type="InterPro" id="IPR001296">
    <property type="entry name" value="Glyco_trans_1"/>
</dbReference>
<reference evidence="2 3" key="1">
    <citation type="submission" date="2015-04" db="EMBL/GenBank/DDBJ databases">
        <title>The complete genome sequence of the rumen methanogen Methanobrevibacter millerae SM9.</title>
        <authorList>
            <person name="Leahy S.C."/>
            <person name="Kelly W.J."/>
            <person name="Pacheco D.M."/>
            <person name="Li D."/>
            <person name="Altermann E."/>
            <person name="Attwood G.T."/>
        </authorList>
    </citation>
    <scope>NUCLEOTIDE SEQUENCE [LARGE SCALE GENOMIC DNA]</scope>
    <source>
        <strain evidence="2 3">SM9</strain>
    </source>
</reference>